<gene>
    <name evidence="2" type="ORF">H8B15_02090</name>
</gene>
<evidence type="ECO:0000313" key="2">
    <source>
        <dbReference type="EMBL" id="MBC6609694.1"/>
    </source>
</evidence>
<accession>A0ABR7MF53</accession>
<feature type="chain" id="PRO_5045518169" description="Periplasmic heavy metal sensor" evidence="1">
    <location>
        <begin position="21"/>
        <end position="123"/>
    </location>
</feature>
<name>A0ABR7MF53_9BACT</name>
<organism evidence="2 3">
    <name type="scientific">Hymenobacter citatus</name>
    <dbReference type="NCBI Taxonomy" id="2763506"/>
    <lineage>
        <taxon>Bacteria</taxon>
        <taxon>Pseudomonadati</taxon>
        <taxon>Bacteroidota</taxon>
        <taxon>Cytophagia</taxon>
        <taxon>Cytophagales</taxon>
        <taxon>Hymenobacteraceae</taxon>
        <taxon>Hymenobacter</taxon>
    </lineage>
</organism>
<dbReference type="RefSeq" id="WP_187317988.1">
    <property type="nucleotide sequence ID" value="NZ_JACSCY010000001.1"/>
</dbReference>
<dbReference type="Proteomes" id="UP000622017">
    <property type="component" value="Unassembled WGS sequence"/>
</dbReference>
<evidence type="ECO:0000313" key="3">
    <source>
        <dbReference type="Proteomes" id="UP000622017"/>
    </source>
</evidence>
<feature type="signal peptide" evidence="1">
    <location>
        <begin position="1"/>
        <end position="20"/>
    </location>
</feature>
<keyword evidence="1" id="KW-0732">Signal</keyword>
<evidence type="ECO:0008006" key="4">
    <source>
        <dbReference type="Google" id="ProtNLM"/>
    </source>
</evidence>
<sequence length="123" mass="14058">MKKAYLTAFLLVGMYSSSLAKGNYQEPDEKATIQQRAVVLTRAMATKMRLDEGQYLKLKQLNVRWLTEMEALKQEGSATVSALDENASAMQAQYESEMLALLYPAQQQIYRHLENTRMAFRAE</sequence>
<keyword evidence="3" id="KW-1185">Reference proteome</keyword>
<proteinExistence type="predicted"/>
<comment type="caution">
    <text evidence="2">The sequence shown here is derived from an EMBL/GenBank/DDBJ whole genome shotgun (WGS) entry which is preliminary data.</text>
</comment>
<reference evidence="2 3" key="1">
    <citation type="submission" date="2020-08" db="EMBL/GenBank/DDBJ databases">
        <title>Hymenobacter sp.</title>
        <authorList>
            <person name="Kim M.K."/>
        </authorList>
    </citation>
    <scope>NUCLEOTIDE SEQUENCE [LARGE SCALE GENOMIC DNA]</scope>
    <source>
        <strain evidence="2 3">BT507</strain>
    </source>
</reference>
<protein>
    <recommendedName>
        <fullName evidence="4">Periplasmic heavy metal sensor</fullName>
    </recommendedName>
</protein>
<evidence type="ECO:0000256" key="1">
    <source>
        <dbReference type="SAM" id="SignalP"/>
    </source>
</evidence>
<dbReference type="EMBL" id="JACSCY010000001">
    <property type="protein sequence ID" value="MBC6609694.1"/>
    <property type="molecule type" value="Genomic_DNA"/>
</dbReference>